<protein>
    <recommendedName>
        <fullName evidence="4">PhoD-like phosphatase</fullName>
    </recommendedName>
</protein>
<comment type="caution">
    <text evidence="2">The sequence shown here is derived from an EMBL/GenBank/DDBJ whole genome shotgun (WGS) entry which is preliminary data.</text>
</comment>
<dbReference type="InterPro" id="IPR038607">
    <property type="entry name" value="PhoD-like_sf"/>
</dbReference>
<feature type="region of interest" description="Disordered" evidence="1">
    <location>
        <begin position="619"/>
        <end position="646"/>
    </location>
</feature>
<accession>A0A2A2I5N8</accession>
<evidence type="ECO:0000313" key="3">
    <source>
        <dbReference type="Proteomes" id="UP000218332"/>
    </source>
</evidence>
<dbReference type="EMBL" id="NMPM01000020">
    <property type="protein sequence ID" value="PAV26616.1"/>
    <property type="molecule type" value="Genomic_DNA"/>
</dbReference>
<keyword evidence="3" id="KW-1185">Reference proteome</keyword>
<gene>
    <name evidence="2" type="ORF">CF392_05265</name>
</gene>
<sequence length="646" mass="73393">MTDPASVDIGDSLPPVITGPILRELTPDRMTLWLVTTRPLKLRVRVTGADGRELLDQRLEHAPEKALPIGRSAFVQQITVSPDTPFPTDQCLHWDLGLLGEPAAWIADWAPHLCHEGQSSPTMVVSQRIRQILHGSCRRPHHDSDDGLCRVDATIREKGPDSADRPAMLLMTGDQIYADDVAGPVLHAIQQLIRRLGLFGESLEGAIVEDSDALMAHEHSLYGRQRLLPDSRPNQTMIQQVFGGVRKPIFTSDHAWNHLATFSEVMAMYLLCWSPVPWRLIDMTAPELPADESAHYRREAPIVHQFVTGLPEAARAMAHLPVYMIFDDHDVTDDWNLSAAWEETAYGHPFSRRIIGNALLAYLLCQAWGNAPERVRPLIDGVRSLLDQVNDGWLPSTDQNHMIDRLLHFEQWHYTLPTSPRIVVLDTRTRRWRSEIDPSRPSGLLDWEALTEFQQDMLDQEAVIVVSPAPMFGVKLIEAIQKAFTFLGQPLTVDAENWMAHRGAASVLLNIFGHRRTPRYFTILSGDVHYSFAYDIRLRRRPGGPSIWQITSSGFRNEFPHQLLEWLDRLNRWLFAPWSPLNWFTKRRRMRVMPRRPEGRDAGERLWNQAGVGLVHFQPDGQPDDIQQLGASGGGTRFHASDEREH</sequence>
<dbReference type="RefSeq" id="WP_095610419.1">
    <property type="nucleotide sequence ID" value="NZ_NMPM01000020.1"/>
</dbReference>
<dbReference type="InterPro" id="IPR029052">
    <property type="entry name" value="Metallo-depent_PP-like"/>
</dbReference>
<evidence type="ECO:0008006" key="4">
    <source>
        <dbReference type="Google" id="ProtNLM"/>
    </source>
</evidence>
<dbReference type="PANTHER" id="PTHR37031">
    <property type="entry name" value="METALLOPHOSPHATASE BINDING DOMAIN PROTEIN"/>
    <property type="match status" value="1"/>
</dbReference>
<organism evidence="2 3">
    <name type="scientific">Tamilnaduibacter salinus</name>
    <dbReference type="NCBI Taxonomy" id="1484056"/>
    <lineage>
        <taxon>Bacteria</taxon>
        <taxon>Pseudomonadati</taxon>
        <taxon>Pseudomonadota</taxon>
        <taxon>Gammaproteobacteria</taxon>
        <taxon>Pseudomonadales</taxon>
        <taxon>Marinobacteraceae</taxon>
        <taxon>Tamilnaduibacter</taxon>
    </lineage>
</organism>
<dbReference type="Gene3D" id="3.60.21.70">
    <property type="entry name" value="PhoD-like phosphatase"/>
    <property type="match status" value="1"/>
</dbReference>
<dbReference type="AlphaFoldDB" id="A0A2A2I5N8"/>
<dbReference type="SUPFAM" id="SSF56300">
    <property type="entry name" value="Metallo-dependent phosphatases"/>
    <property type="match status" value="1"/>
</dbReference>
<dbReference type="Proteomes" id="UP000218332">
    <property type="component" value="Unassembled WGS sequence"/>
</dbReference>
<proteinExistence type="predicted"/>
<dbReference type="PANTHER" id="PTHR37031:SF2">
    <property type="entry name" value="PHOD-LIKE PHOSPHATASE METALLOPHOSPHATASE DOMAIN-CONTAINING PROTEIN"/>
    <property type="match status" value="1"/>
</dbReference>
<evidence type="ECO:0000313" key="2">
    <source>
        <dbReference type="EMBL" id="PAV26616.1"/>
    </source>
</evidence>
<reference evidence="2 3" key="1">
    <citation type="submission" date="2017-07" db="EMBL/GenBank/DDBJ databases">
        <title>Tamlnaduibacter salinus (Mi-7) genome sequencing.</title>
        <authorList>
            <person name="Verma A."/>
            <person name="Krishnamurthi S."/>
        </authorList>
    </citation>
    <scope>NUCLEOTIDE SEQUENCE [LARGE SCALE GENOMIC DNA]</scope>
    <source>
        <strain evidence="2 3">Mi-7</strain>
    </source>
</reference>
<evidence type="ECO:0000256" key="1">
    <source>
        <dbReference type="SAM" id="MobiDB-lite"/>
    </source>
</evidence>
<name>A0A2A2I5N8_9GAMM</name>